<proteinExistence type="predicted"/>
<dbReference type="AlphaFoldDB" id="A0A0J6FS65"/>
<dbReference type="VEuPathDB" id="FungiDB:CPAG_08209"/>
<accession>A0A0J6FS65</accession>
<reference evidence="1 2" key="1">
    <citation type="submission" date="2007-06" db="EMBL/GenBank/DDBJ databases">
        <title>The Genome Sequence of Coccidioides posadasii RMSCC_3488.</title>
        <authorList>
            <consortium name="Coccidioides Genome Resources Consortium"/>
            <consortium name="The Broad Institute Genome Sequencing Platform"/>
            <person name="Henn M.R."/>
            <person name="Sykes S."/>
            <person name="Young S."/>
            <person name="Jaffe D."/>
            <person name="Berlin A."/>
            <person name="Alvarez P."/>
            <person name="Butler J."/>
            <person name="Gnerre S."/>
            <person name="Grabherr M."/>
            <person name="Mauceli E."/>
            <person name="Brockman W."/>
            <person name="Kodira C."/>
            <person name="Alvarado L."/>
            <person name="Zeng Q."/>
            <person name="Crawford M."/>
            <person name="Antoine C."/>
            <person name="Devon K."/>
            <person name="Galgiani J."/>
            <person name="Orsborn K."/>
            <person name="Lewis M.L."/>
            <person name="Nusbaum C."/>
            <person name="Galagan J."/>
            <person name="Birren B."/>
        </authorList>
    </citation>
    <scope>NUCLEOTIDE SEQUENCE [LARGE SCALE GENOMIC DNA]</scope>
    <source>
        <strain evidence="1 2">RMSCC 3488</strain>
    </source>
</reference>
<organism evidence="1 2">
    <name type="scientific">Coccidioides posadasii RMSCC 3488</name>
    <dbReference type="NCBI Taxonomy" id="454284"/>
    <lineage>
        <taxon>Eukaryota</taxon>
        <taxon>Fungi</taxon>
        <taxon>Dikarya</taxon>
        <taxon>Ascomycota</taxon>
        <taxon>Pezizomycotina</taxon>
        <taxon>Eurotiomycetes</taxon>
        <taxon>Eurotiomycetidae</taxon>
        <taxon>Onygenales</taxon>
        <taxon>Onygenaceae</taxon>
        <taxon>Coccidioides</taxon>
    </lineage>
</organism>
<evidence type="ECO:0000313" key="2">
    <source>
        <dbReference type="Proteomes" id="UP000054567"/>
    </source>
</evidence>
<dbReference type="Proteomes" id="UP000054567">
    <property type="component" value="Unassembled WGS sequence"/>
</dbReference>
<reference evidence="2" key="2">
    <citation type="journal article" date="2009" name="Genome Res.">
        <title>Comparative genomic analyses of the human fungal pathogens Coccidioides and their relatives.</title>
        <authorList>
            <person name="Sharpton T.J."/>
            <person name="Stajich J.E."/>
            <person name="Rounsley S.D."/>
            <person name="Gardner M.J."/>
            <person name="Wortman J.R."/>
            <person name="Jordar V.S."/>
            <person name="Maiti R."/>
            <person name="Kodira C.D."/>
            <person name="Neafsey D.E."/>
            <person name="Zeng Q."/>
            <person name="Hung C.-Y."/>
            <person name="McMahan C."/>
            <person name="Muszewska A."/>
            <person name="Grynberg M."/>
            <person name="Mandel M.A."/>
            <person name="Kellner E.M."/>
            <person name="Barker B.M."/>
            <person name="Galgiani J.N."/>
            <person name="Orbach M.J."/>
            <person name="Kirkland T.N."/>
            <person name="Cole G.T."/>
            <person name="Henn M.R."/>
            <person name="Birren B.W."/>
            <person name="Taylor J.W."/>
        </authorList>
    </citation>
    <scope>NUCLEOTIDE SEQUENCE [LARGE SCALE GENOMIC DNA]</scope>
    <source>
        <strain evidence="2">RMSCC 3488</strain>
    </source>
</reference>
<protein>
    <submittedName>
        <fullName evidence="1">Uncharacterized protein</fullName>
    </submittedName>
</protein>
<dbReference type="EMBL" id="DS268113">
    <property type="protein sequence ID" value="KMM71909.1"/>
    <property type="molecule type" value="Genomic_DNA"/>
</dbReference>
<sequence length="96" mass="11116">MDSQGLRPKKTKRKGVPTISLHTRSNAYFYNLPHHKILSQMWIIHHRHNLKSRRPKSSPSTRNFHCAGCEFVRHPEEGRSFSGRWLGPAGAQIFGR</sequence>
<evidence type="ECO:0000313" key="1">
    <source>
        <dbReference type="EMBL" id="KMM71909.1"/>
    </source>
</evidence>
<gene>
    <name evidence="1" type="ORF">CPAG_08209</name>
</gene>
<name>A0A0J6FS65_COCPO</name>
<reference evidence="2" key="3">
    <citation type="journal article" date="2010" name="Genome Res.">
        <title>Population genomic sequencing of Coccidioides fungi reveals recent hybridization and transposon control.</title>
        <authorList>
            <person name="Neafsey D.E."/>
            <person name="Barker B.M."/>
            <person name="Sharpton T.J."/>
            <person name="Stajich J.E."/>
            <person name="Park D.J."/>
            <person name="Whiston E."/>
            <person name="Hung C.-Y."/>
            <person name="McMahan C."/>
            <person name="White J."/>
            <person name="Sykes S."/>
            <person name="Heiman D."/>
            <person name="Young S."/>
            <person name="Zeng Q."/>
            <person name="Abouelleil A."/>
            <person name="Aftuck L."/>
            <person name="Bessette D."/>
            <person name="Brown A."/>
            <person name="FitzGerald M."/>
            <person name="Lui A."/>
            <person name="Macdonald J.P."/>
            <person name="Priest M."/>
            <person name="Orbach M.J."/>
            <person name="Galgiani J.N."/>
            <person name="Kirkland T.N."/>
            <person name="Cole G.T."/>
            <person name="Birren B.W."/>
            <person name="Henn M.R."/>
            <person name="Taylor J.W."/>
            <person name="Rounsley S.D."/>
        </authorList>
    </citation>
    <scope>NUCLEOTIDE SEQUENCE [LARGE SCALE GENOMIC DNA]</scope>
    <source>
        <strain evidence="2">RMSCC 3488</strain>
    </source>
</reference>